<dbReference type="SUPFAM" id="SSF53067">
    <property type="entry name" value="Actin-like ATPase domain"/>
    <property type="match status" value="2"/>
</dbReference>
<feature type="domain" description="Carbohydrate kinase FGGY C-terminal" evidence="9">
    <location>
        <begin position="255"/>
        <end position="448"/>
    </location>
</feature>
<dbReference type="InterPro" id="IPR018485">
    <property type="entry name" value="FGGY_C"/>
</dbReference>
<evidence type="ECO:0000256" key="5">
    <source>
        <dbReference type="ARBA" id="ARBA00022840"/>
    </source>
</evidence>
<keyword evidence="4" id="KW-0418">Kinase</keyword>
<dbReference type="GO" id="GO:0008993">
    <property type="term" value="F:rhamnulokinase activity"/>
    <property type="evidence" value="ECO:0007669"/>
    <property type="project" value="InterPro"/>
</dbReference>
<name>A0A9D1P750_9FIRM</name>
<dbReference type="PANTHER" id="PTHR10196">
    <property type="entry name" value="SUGAR KINASE"/>
    <property type="match status" value="1"/>
</dbReference>
<keyword evidence="2" id="KW-0808">Transferase</keyword>
<evidence type="ECO:0000313" key="11">
    <source>
        <dbReference type="Proteomes" id="UP000886884"/>
    </source>
</evidence>
<evidence type="ECO:0000256" key="4">
    <source>
        <dbReference type="ARBA" id="ARBA00022777"/>
    </source>
</evidence>
<dbReference type="AlphaFoldDB" id="A0A9D1P750"/>
<evidence type="ECO:0000256" key="7">
    <source>
        <dbReference type="ARBA" id="ARBA00023308"/>
    </source>
</evidence>
<evidence type="ECO:0000259" key="9">
    <source>
        <dbReference type="Pfam" id="PF02782"/>
    </source>
</evidence>
<proteinExistence type="inferred from homology"/>
<dbReference type="Gene3D" id="3.30.420.40">
    <property type="match status" value="2"/>
</dbReference>
<dbReference type="GO" id="GO:0019301">
    <property type="term" value="P:rhamnose catabolic process"/>
    <property type="evidence" value="ECO:0007669"/>
    <property type="project" value="InterPro"/>
</dbReference>
<dbReference type="GO" id="GO:0006071">
    <property type="term" value="P:glycerol metabolic process"/>
    <property type="evidence" value="ECO:0007669"/>
    <property type="project" value="TreeGrafter"/>
</dbReference>
<gene>
    <name evidence="10" type="ORF">IAA64_04080</name>
</gene>
<evidence type="ECO:0000313" key="10">
    <source>
        <dbReference type="EMBL" id="HIV27125.1"/>
    </source>
</evidence>
<evidence type="ECO:0000256" key="3">
    <source>
        <dbReference type="ARBA" id="ARBA00022741"/>
    </source>
</evidence>
<dbReference type="CDD" id="cd07771">
    <property type="entry name" value="ASKHA_NBD_FGGY_RhaB-like"/>
    <property type="match status" value="1"/>
</dbReference>
<organism evidence="10 11">
    <name type="scientific">Candidatus Ornithocaccomicrobium faecavium</name>
    <dbReference type="NCBI Taxonomy" id="2840890"/>
    <lineage>
        <taxon>Bacteria</taxon>
        <taxon>Bacillati</taxon>
        <taxon>Bacillota</taxon>
        <taxon>Clostridia</taxon>
        <taxon>Candidatus Ornithocaccomicrobium</taxon>
    </lineage>
</organism>
<keyword evidence="3" id="KW-0547">Nucleotide-binding</keyword>
<dbReference type="Proteomes" id="UP000886884">
    <property type="component" value="Unassembled WGS sequence"/>
</dbReference>
<comment type="caution">
    <text evidence="10">The sequence shown here is derived from an EMBL/GenBank/DDBJ whole genome shotgun (WGS) entry which is preliminary data.</text>
</comment>
<dbReference type="GO" id="GO:0004370">
    <property type="term" value="F:glycerol kinase activity"/>
    <property type="evidence" value="ECO:0007669"/>
    <property type="project" value="TreeGrafter"/>
</dbReference>
<feature type="domain" description="Carbohydrate kinase FGGY N-terminal" evidence="8">
    <location>
        <begin position="7"/>
        <end position="244"/>
    </location>
</feature>
<comment type="similarity">
    <text evidence="1">Belongs to the FGGY kinase family.</text>
</comment>
<evidence type="ECO:0000256" key="6">
    <source>
        <dbReference type="ARBA" id="ARBA00023157"/>
    </source>
</evidence>
<dbReference type="PANTHER" id="PTHR10196:SF93">
    <property type="entry name" value="L-RHAMNULOKINASE"/>
    <property type="match status" value="1"/>
</dbReference>
<evidence type="ECO:0000256" key="2">
    <source>
        <dbReference type="ARBA" id="ARBA00022679"/>
    </source>
</evidence>
<keyword evidence="7" id="KW-0684">Rhamnose metabolism</keyword>
<dbReference type="Pfam" id="PF00370">
    <property type="entry name" value="FGGY_N"/>
    <property type="match status" value="1"/>
</dbReference>
<sequence length="491" mass="54102">MKGTIHVLGYDFGASSGRAMLGELTNGKLTLTEVHRFSNDPVILNGRFVWDVPRLFFEMKQALVKVAKMGVKLDGIGVDTWGVDFGLLDKNGNLVALPVHYRDHMTDGMMEKAFEIVPKKEIFAKTGLAFLQFNTLYQLLALKDDPALQIAEKLAFMPDLLMYLLTGELGTEYTIASTSQLVDPVARDWSWDIIRAFGLPERLFTPIQPAGSVRGTLLPEIAEETGVKQVPVIAVGTHDTASAVAAVPAQEARFAYISSGTWSLLGAETERPLLDASVMEWNYTNEGGVCGKTRLLQNIMGLWIIQECKREWDRKGEVVDFGELVKMAEQAPAFRSIIDVDDPRFLPTGDMLGRIQGYCQETNQPVPQTKGEFSRLIYESLALKYRLCVERLERDLLGHKVDVLHIVGGGSKNVMLNQFTANALRIPVIAGPSEGTVIGNLLMQAMALGAFDSLASLRACVAASFPTETFQPEGEEKAWDEAYARLLALGK</sequence>
<reference evidence="10" key="1">
    <citation type="submission" date="2020-10" db="EMBL/GenBank/DDBJ databases">
        <authorList>
            <person name="Gilroy R."/>
        </authorList>
    </citation>
    <scope>NUCLEOTIDE SEQUENCE</scope>
    <source>
        <strain evidence="10">CHK183-6373</strain>
    </source>
</reference>
<evidence type="ECO:0000259" key="8">
    <source>
        <dbReference type="Pfam" id="PF00370"/>
    </source>
</evidence>
<accession>A0A9D1P750</accession>
<keyword evidence="6" id="KW-1015">Disulfide bond</keyword>
<reference evidence="10" key="2">
    <citation type="journal article" date="2021" name="PeerJ">
        <title>Extensive microbial diversity within the chicken gut microbiome revealed by metagenomics and culture.</title>
        <authorList>
            <person name="Gilroy R."/>
            <person name="Ravi A."/>
            <person name="Getino M."/>
            <person name="Pursley I."/>
            <person name="Horton D.L."/>
            <person name="Alikhan N.F."/>
            <person name="Baker D."/>
            <person name="Gharbi K."/>
            <person name="Hall N."/>
            <person name="Watson M."/>
            <person name="Adriaenssens E.M."/>
            <person name="Foster-Nyarko E."/>
            <person name="Jarju S."/>
            <person name="Secka A."/>
            <person name="Antonio M."/>
            <person name="Oren A."/>
            <person name="Chaudhuri R.R."/>
            <person name="La Ragione R."/>
            <person name="Hildebrand F."/>
            <person name="Pallen M.J."/>
        </authorList>
    </citation>
    <scope>NUCLEOTIDE SEQUENCE</scope>
    <source>
        <strain evidence="10">CHK183-6373</strain>
    </source>
</reference>
<dbReference type="GO" id="GO:0005829">
    <property type="term" value="C:cytosol"/>
    <property type="evidence" value="ECO:0007669"/>
    <property type="project" value="TreeGrafter"/>
</dbReference>
<dbReference type="InterPro" id="IPR018484">
    <property type="entry name" value="FGGY_N"/>
</dbReference>
<dbReference type="Pfam" id="PF02782">
    <property type="entry name" value="FGGY_C"/>
    <property type="match status" value="1"/>
</dbReference>
<evidence type="ECO:0000256" key="1">
    <source>
        <dbReference type="ARBA" id="ARBA00009156"/>
    </source>
</evidence>
<protein>
    <submittedName>
        <fullName evidence="10">Rhamnulokinase</fullName>
    </submittedName>
</protein>
<keyword evidence="5" id="KW-0067">ATP-binding</keyword>
<dbReference type="GO" id="GO:0005524">
    <property type="term" value="F:ATP binding"/>
    <property type="evidence" value="ECO:0007669"/>
    <property type="project" value="UniProtKB-KW"/>
</dbReference>
<dbReference type="EMBL" id="DVOT01000072">
    <property type="protein sequence ID" value="HIV27125.1"/>
    <property type="molecule type" value="Genomic_DNA"/>
</dbReference>
<dbReference type="InterPro" id="IPR013449">
    <property type="entry name" value="Rhamnulokinase"/>
</dbReference>
<dbReference type="InterPro" id="IPR043129">
    <property type="entry name" value="ATPase_NBD"/>
</dbReference>